<reference evidence="2 3" key="1">
    <citation type="submission" date="2014-07" db="EMBL/GenBank/DDBJ databases">
        <title>Genome Sequence of Rhodococcus opacus Strain R7, a Biodegrader of Mono- and Polycyclic Aromatic Hydrocarbons.</title>
        <authorList>
            <person name="Di Gennaro P."/>
            <person name="Zampolli J."/>
            <person name="Presti I."/>
            <person name="Cappelletti M."/>
            <person name="D'Ursi P."/>
            <person name="Orro A."/>
            <person name="Mezzelani A."/>
            <person name="Milanesi L."/>
        </authorList>
    </citation>
    <scope>NUCLEOTIDE SEQUENCE [LARGE SCALE GENOMIC DNA]</scope>
    <source>
        <strain evidence="2 3">R7</strain>
    </source>
</reference>
<name>A0A076EGI5_RHOOP</name>
<feature type="transmembrane region" description="Helical" evidence="1">
    <location>
        <begin position="171"/>
        <end position="189"/>
    </location>
</feature>
<proteinExistence type="predicted"/>
<dbReference type="AlphaFoldDB" id="A0A076EGI5"/>
<feature type="transmembrane region" description="Helical" evidence="1">
    <location>
        <begin position="80"/>
        <end position="103"/>
    </location>
</feature>
<sequence>MTTSRTRLLAATSAVPLLALVIARLAWSGELPPVVASHWSGTEPDRFSDTTTYFWIAAAVCAAAAVTAGVVAARVRTDAALWLPATVLIGWTVATAWIVSVAATIDAGSPEAATLGWWIVVPLLGILWAIATFALLPRTSHSTENGAAPTLPVPLGPGERAAWTGFARGRWAGVLALAMAVAAVVSGLVGALWLAVLFLGLAVAAGGFASVTVQIDRTGLTLSSWNVRWRRIPLDSVDEARVTEIRPAEWGGWGYRFTPRGTAVVIRAGDGIVVTRTGGRPFAVTVDGAAQGAALLNSLVAPRPAS</sequence>
<dbReference type="EMBL" id="CP008947">
    <property type="protein sequence ID" value="AII04228.1"/>
    <property type="molecule type" value="Genomic_DNA"/>
</dbReference>
<keyword evidence="1" id="KW-0472">Membrane</keyword>
<feature type="transmembrane region" description="Helical" evidence="1">
    <location>
        <begin position="115"/>
        <end position="136"/>
    </location>
</feature>
<keyword evidence="1" id="KW-0812">Transmembrane</keyword>
<protein>
    <submittedName>
        <fullName evidence="2">Membrane protein</fullName>
    </submittedName>
</protein>
<organism evidence="2 3">
    <name type="scientific">Rhodococcus opacus</name>
    <name type="common">Nocardia opaca</name>
    <dbReference type="NCBI Taxonomy" id="37919"/>
    <lineage>
        <taxon>Bacteria</taxon>
        <taxon>Bacillati</taxon>
        <taxon>Actinomycetota</taxon>
        <taxon>Actinomycetes</taxon>
        <taxon>Mycobacteriales</taxon>
        <taxon>Nocardiaceae</taxon>
        <taxon>Rhodococcus</taxon>
    </lineage>
</organism>
<dbReference type="Proteomes" id="UP000028488">
    <property type="component" value="Chromosome"/>
</dbReference>
<evidence type="ECO:0000313" key="3">
    <source>
        <dbReference type="Proteomes" id="UP000028488"/>
    </source>
</evidence>
<evidence type="ECO:0000313" key="2">
    <source>
        <dbReference type="EMBL" id="AII04228.1"/>
    </source>
</evidence>
<accession>A0A076EGI5</accession>
<dbReference type="RefSeq" id="WP_128638851.1">
    <property type="nucleotide sequence ID" value="NZ_CP008947.1"/>
</dbReference>
<feature type="transmembrane region" description="Helical" evidence="1">
    <location>
        <begin position="52"/>
        <end position="73"/>
    </location>
</feature>
<keyword evidence="1" id="KW-1133">Transmembrane helix</keyword>
<evidence type="ECO:0000256" key="1">
    <source>
        <dbReference type="SAM" id="Phobius"/>
    </source>
</evidence>
<gene>
    <name evidence="2" type="ORF">EP51_06340</name>
</gene>
<dbReference type="eggNOG" id="ENOG5033VBA">
    <property type="taxonomic scope" value="Bacteria"/>
</dbReference>